<dbReference type="Proteomes" id="UP001465668">
    <property type="component" value="Unassembled WGS sequence"/>
</dbReference>
<dbReference type="InterPro" id="IPR013762">
    <property type="entry name" value="Integrase-like_cat_sf"/>
</dbReference>
<comment type="caution">
    <text evidence="2">The sequence shown here is derived from an EMBL/GenBank/DDBJ whole genome shotgun (WGS) entry which is preliminary data.</text>
</comment>
<keyword evidence="3" id="KW-1185">Reference proteome</keyword>
<dbReference type="InterPro" id="IPR021842">
    <property type="entry name" value="DUF3435"/>
</dbReference>
<dbReference type="SUPFAM" id="SSF56349">
    <property type="entry name" value="DNA breaking-rejoining enzymes"/>
    <property type="match status" value="1"/>
</dbReference>
<name>A0ABR2XGT8_9PEZI</name>
<evidence type="ECO:0000313" key="3">
    <source>
        <dbReference type="Proteomes" id="UP001465668"/>
    </source>
</evidence>
<evidence type="ECO:0000256" key="1">
    <source>
        <dbReference type="ARBA" id="ARBA00023172"/>
    </source>
</evidence>
<proteinExistence type="predicted"/>
<accession>A0ABR2XGT8</accession>
<reference evidence="2 3" key="1">
    <citation type="submission" date="2024-02" db="EMBL/GenBank/DDBJ databases">
        <title>First draft genome assembly of two strains of Seiridium cardinale.</title>
        <authorList>
            <person name="Emiliani G."/>
            <person name="Scali E."/>
        </authorList>
    </citation>
    <scope>NUCLEOTIDE SEQUENCE [LARGE SCALE GENOMIC DNA]</scope>
    <source>
        <strain evidence="2 3">BM-138-000479</strain>
    </source>
</reference>
<dbReference type="Pfam" id="PF11917">
    <property type="entry name" value="DUF3435"/>
    <property type="match status" value="1"/>
</dbReference>
<dbReference type="InterPro" id="IPR011010">
    <property type="entry name" value="DNA_brk_join_enz"/>
</dbReference>
<gene>
    <name evidence="2" type="ORF">SCAR479_10407</name>
</gene>
<dbReference type="PANTHER" id="PTHR37535:SF3">
    <property type="entry name" value="FLUG DOMAIN-CONTAINING PROTEIN"/>
    <property type="match status" value="1"/>
</dbReference>
<dbReference type="EMBL" id="JARVKM010000056">
    <property type="protein sequence ID" value="KAK9772897.1"/>
    <property type="molecule type" value="Genomic_DNA"/>
</dbReference>
<evidence type="ECO:0000313" key="2">
    <source>
        <dbReference type="EMBL" id="KAK9772897.1"/>
    </source>
</evidence>
<dbReference type="Gene3D" id="1.10.443.10">
    <property type="entry name" value="Intergrase catalytic core"/>
    <property type="match status" value="1"/>
</dbReference>
<keyword evidence="1" id="KW-0233">DNA recombination</keyword>
<sequence length="474" mass="53569">MLKGADPTSSKLPQPDIHEGSFSDAGSLYMNPMLFLVAKFCSLNALRDYQGPEGLSKLLDVKAPPKEPIRIHWDPKVLSRPIFPGAKETIMTAGYFNKELREWGVRAGFPQPLSFHDFRAEAHKTDATQLYSDTQRQMLAGHANNAIHHKYYAARNPGIDSQAAYLGMEARQIKIGELFGKLEVGWDPALWQTLPIAKQEELHCTAEYMDIRARLDDSKRSKKDERPDMVQNPLVKDEVLSLDHADSPLPDQPECLHPYLRLKLEMSKLEIHALKKFWRENQEQVVPGSQPDQLHVYTCMKKSSDGDFYFFCNQWFHTGADWEQHCQSHIETDHLPTEVACGMVSRTLLPGFCPFCMWDSSLSAGTRLRPWCSSANWELHLASHDVRERGQCPDPRCAGNFEPEPLVNHLHDVHRVPKRVFALDATRCKREASAEAGGSPMGKKAKTHGVGEFTFVFEHFWPESGAGSPTPSQA</sequence>
<protein>
    <submittedName>
        <fullName evidence="2">C2H2-type domain-containing protein</fullName>
    </submittedName>
</protein>
<organism evidence="2 3">
    <name type="scientific">Seiridium cardinale</name>
    <dbReference type="NCBI Taxonomy" id="138064"/>
    <lineage>
        <taxon>Eukaryota</taxon>
        <taxon>Fungi</taxon>
        <taxon>Dikarya</taxon>
        <taxon>Ascomycota</taxon>
        <taxon>Pezizomycotina</taxon>
        <taxon>Sordariomycetes</taxon>
        <taxon>Xylariomycetidae</taxon>
        <taxon>Amphisphaeriales</taxon>
        <taxon>Sporocadaceae</taxon>
        <taxon>Seiridium</taxon>
    </lineage>
</organism>
<dbReference type="PANTHER" id="PTHR37535">
    <property type="entry name" value="FLUG DOMAIN PROTEIN"/>
    <property type="match status" value="1"/>
</dbReference>